<dbReference type="InterPro" id="IPR022047">
    <property type="entry name" value="Microcephalin-like"/>
</dbReference>
<dbReference type="SUPFAM" id="SSF52113">
    <property type="entry name" value="BRCT domain"/>
    <property type="match status" value="2"/>
</dbReference>
<feature type="compositionally biased region" description="Basic residues" evidence="1">
    <location>
        <begin position="1366"/>
        <end position="1377"/>
    </location>
</feature>
<proteinExistence type="predicted"/>
<feature type="compositionally biased region" description="Acidic residues" evidence="1">
    <location>
        <begin position="780"/>
        <end position="799"/>
    </location>
</feature>
<feature type="compositionally biased region" description="Basic and acidic residues" evidence="1">
    <location>
        <begin position="988"/>
        <end position="1002"/>
    </location>
</feature>
<dbReference type="CDD" id="cd17751">
    <property type="entry name" value="BRCT_microcephalin_rpt3"/>
    <property type="match status" value="1"/>
</dbReference>
<dbReference type="Gene3D" id="3.40.50.10190">
    <property type="entry name" value="BRCT domain"/>
    <property type="match status" value="3"/>
</dbReference>
<organism evidence="3 4">
    <name type="scientific">Saccoglossus kowalevskii</name>
    <name type="common">Acorn worm</name>
    <dbReference type="NCBI Taxonomy" id="10224"/>
    <lineage>
        <taxon>Eukaryota</taxon>
        <taxon>Metazoa</taxon>
        <taxon>Hemichordata</taxon>
        <taxon>Enteropneusta</taxon>
        <taxon>Harrimaniidae</taxon>
        <taxon>Saccoglossus</taxon>
    </lineage>
</organism>
<sequence length="1587" mass="175480">MGHSPWVGVRLSFSSSTDGDKANLYPVFIQTHISTPSGDKANLYPVFIQTHISTPSGGKANIDLVFIQTNISTPSGGKANIDPVFIQTNISTPSGGKANIDPVFIQTQIFTPSGDKANLYPVYIQTNISTPSGGKAKLYPVYIQTNISTPSGGKANIDPVFIKTNIFTSSGGKANIDPVYIQTNISTPSGGKANIDPVFIQTNISTPSGDKANIDPVCIQTQISTPSDDKANLYPVYIQTNISTLSGGKANIDPVFIQTNISTPSGGKANIYPIFIQTNISTPSGGGGKANIDPVFIQTNISTPSGGKANIDPVFIQTNISTPSGGKANKDPVFIQTNISTPNGGNANLYPVYIQTNISTPNGSKANLHPVYIQTNISTPNGGKANLYPVYIQTNISTPNGGKANLYPVYIQTNISTPNGGKANLYPVYIQTNISTPNGGKANLYLVLFRLIFLHPMASTDVLASPCLVYQTESPVPNVPDRNIVDMPVMEDLNEIQSSPVSSNTGVLKDVVAFVEVRSKAENRSRAVAKQLELLGARVSPKLTDDVTHLVWKEGKNSNKTKAMKKGIHLVSVLWVESCRQNQEHVSEVLFPILSDDDTAALPMVKKRRMKSMQPCTLEEDMQKMEAKYEKKWKKKIAAFNADTLGSPGTPNSIRDHFSPAGSIFTPPLRIIVPKTPPSMREKMRIMRENQALKLGLSCERPVVGRSPLALAEENPTPDVKRKRLFSFSNLSSESSDEDSHLQKLLSETLSKKVKSLKRARSKKQLQDSPSTSHPLFDLSENEACDDGDNFDGKEDEEIKDSSKLLHVRNIDVENEHEKRKLHPDDVNMGRSFVRQTDQNPNQKERRLKSLGDVGNIIHASPNRRRSMKTVLGNTEQSNILSSDQKRQENGQTSNMKVVSRRRSVRTKKLVTASNESDADNLLHSTIQHESTSNQSSGLVVDDDRAKKRSMSLSDVGNIIHVSSDEVGQPIQIKTLKEKSKKLRYVVKDPDVGKGQENEMKSNKNGKPTSRRRSVKVPTAMDTSETSQTESLDDDDDNILLIPIEDDKRNVHGQKSVCLDLDDVKDEIKQSVKLPSKRSVSLGGLDNIGLSTKVVMASEHSGSKNTINKRLNELKQTSESQSRRKSVSWCGNVGGGEKVQGEADLMLNKNTRKVEEPRRRRSISRKTDAEEIGDSESGDKASEEKTDKNRQKSVLHETEGNLELPVPIDDNTQNSRPTKKRKLFSANSMPLLTEQLIEPRETTKYKDKETIVVEKASGRPRRKSVTKIVSEKRRADSVPETNVNAKKRHKQEEFRQILNSMMSSSDDDSDDESASQTVVTEIRKGRKSIDDFNLAVASARKKRLRPVDSMSSESENEWDQPDNTKSKKSVKRRKLVKNKPKKTLVMTSIPKCEQDLVLSVVKKLQGFDIVDSVVDNTTHVVCGGNRRTLNVLSAIARGCWLLSMEWVLKSLEASKWVEEEPYELHDFFPAAQISRLEKQANGVEDDYRQDIFITASPLYIAENSLPPQNRLTELVTLCGGTVCNTLRTARLCVGKTKIKNDVPMIEEKWILDPIPFFFFRLYYPACNTASGWLLHSVMFDLGSPQQR</sequence>
<gene>
    <name evidence="4" type="primary">LOC102805140</name>
</gene>
<dbReference type="PANTHER" id="PTHR14625">
    <property type="entry name" value="MICROCEPHALIN"/>
    <property type="match status" value="1"/>
</dbReference>
<dbReference type="InterPro" id="IPR001357">
    <property type="entry name" value="BRCT_dom"/>
</dbReference>
<keyword evidence="3" id="KW-1185">Reference proteome</keyword>
<feature type="region of interest" description="Disordered" evidence="1">
    <location>
        <begin position="758"/>
        <end position="799"/>
    </location>
</feature>
<dbReference type="GeneID" id="102805140"/>
<feature type="region of interest" description="Disordered" evidence="1">
    <location>
        <begin position="850"/>
        <end position="869"/>
    </location>
</feature>
<feature type="region of interest" description="Disordered" evidence="1">
    <location>
        <begin position="877"/>
        <end position="917"/>
    </location>
</feature>
<accession>A0ABM0LXR4</accession>
<feature type="domain" description="BRCT" evidence="2">
    <location>
        <begin position="1406"/>
        <end position="1464"/>
    </location>
</feature>
<feature type="compositionally biased region" description="Basic residues" evidence="1">
    <location>
        <begin position="899"/>
        <end position="909"/>
    </location>
</feature>
<feature type="domain" description="BRCT" evidence="2">
    <location>
        <begin position="503"/>
        <end position="593"/>
    </location>
</feature>
<dbReference type="Pfam" id="PF12738">
    <property type="entry name" value="PTCB-BRCT"/>
    <property type="match status" value="1"/>
</dbReference>
<feature type="region of interest" description="Disordered" evidence="1">
    <location>
        <begin position="988"/>
        <end position="1037"/>
    </location>
</feature>
<dbReference type="PROSITE" id="PS50172">
    <property type="entry name" value="BRCT"/>
    <property type="match status" value="2"/>
</dbReference>
<dbReference type="PANTHER" id="PTHR14625:SF3">
    <property type="entry name" value="MICROCEPHALIN"/>
    <property type="match status" value="1"/>
</dbReference>
<feature type="region of interest" description="Disordered" evidence="1">
    <location>
        <begin position="1343"/>
        <end position="1377"/>
    </location>
</feature>
<evidence type="ECO:0000259" key="2">
    <source>
        <dbReference type="PROSITE" id="PS50172"/>
    </source>
</evidence>
<dbReference type="Proteomes" id="UP000694865">
    <property type="component" value="Unplaced"/>
</dbReference>
<feature type="compositionally biased region" description="Polar residues" evidence="1">
    <location>
        <begin position="1021"/>
        <end position="1030"/>
    </location>
</feature>
<name>A0ABM0LXR4_SACKO</name>
<reference evidence="4" key="1">
    <citation type="submission" date="2025-08" db="UniProtKB">
        <authorList>
            <consortium name="RefSeq"/>
        </authorList>
    </citation>
    <scope>IDENTIFICATION</scope>
    <source>
        <tissue evidence="4">Testes</tissue>
    </source>
</reference>
<feature type="region of interest" description="Disordered" evidence="1">
    <location>
        <begin position="1254"/>
        <end position="1289"/>
    </location>
</feature>
<dbReference type="RefSeq" id="XP_006812555.1">
    <property type="nucleotide sequence ID" value="XM_006812492.1"/>
</dbReference>
<dbReference type="CDD" id="cd17736">
    <property type="entry name" value="BRCT_microcephalin_rpt2"/>
    <property type="match status" value="1"/>
</dbReference>
<evidence type="ECO:0000313" key="4">
    <source>
        <dbReference type="RefSeq" id="XP_006812555.1"/>
    </source>
</evidence>
<dbReference type="Pfam" id="PF00533">
    <property type="entry name" value="BRCT"/>
    <property type="match status" value="1"/>
</dbReference>
<protein>
    <submittedName>
        <fullName evidence="4">Uncharacterized protein LOC102805140</fullName>
    </submittedName>
</protein>
<feature type="region of interest" description="Disordered" evidence="1">
    <location>
        <begin position="1114"/>
        <end position="1224"/>
    </location>
</feature>
<dbReference type="InterPro" id="IPR036420">
    <property type="entry name" value="BRCT_dom_sf"/>
</dbReference>
<dbReference type="SMART" id="SM00292">
    <property type="entry name" value="BRCT"/>
    <property type="match status" value="2"/>
</dbReference>
<feature type="compositionally biased region" description="Basic and acidic residues" evidence="1">
    <location>
        <begin position="1177"/>
        <end position="1199"/>
    </location>
</feature>
<evidence type="ECO:0000256" key="1">
    <source>
        <dbReference type="SAM" id="MobiDB-lite"/>
    </source>
</evidence>
<evidence type="ECO:0000313" key="3">
    <source>
        <dbReference type="Proteomes" id="UP000694865"/>
    </source>
</evidence>
<dbReference type="CDD" id="cd17716">
    <property type="entry name" value="BRCT_microcephalin_rpt1"/>
    <property type="match status" value="1"/>
</dbReference>